<evidence type="ECO:0000313" key="2">
    <source>
        <dbReference type="Proteomes" id="UP000643672"/>
    </source>
</evidence>
<evidence type="ECO:0000313" key="1">
    <source>
        <dbReference type="EMBL" id="CAB5499015.1"/>
    </source>
</evidence>
<reference evidence="1 2" key="1">
    <citation type="submission" date="2020-05" db="EMBL/GenBank/DDBJ databases">
        <authorList>
            <person name="Petersen J."/>
            <person name="Sayavedra L."/>
        </authorList>
    </citation>
    <scope>NUCLEOTIDE SEQUENCE [LARGE SCALE GENOMIC DNA]</scope>
    <source>
        <strain evidence="1">B thermophilus SOXS</strain>
    </source>
</reference>
<sequence>MNYFQLIFLSKNQIFRIKMQLKIDKICLFFIGFVFNVAI</sequence>
<keyword evidence="2" id="KW-1185">Reference proteome</keyword>
<gene>
    <name evidence="1" type="ORF">THERMOS_952</name>
</gene>
<comment type="caution">
    <text evidence="1">The sequence shown here is derived from an EMBL/GenBank/DDBJ whole genome shotgun (WGS) entry which is preliminary data.</text>
</comment>
<dbReference type="EMBL" id="CAESAQ020000052">
    <property type="protein sequence ID" value="CAB5499015.1"/>
    <property type="molecule type" value="Genomic_DNA"/>
</dbReference>
<organism evidence="1 2">
    <name type="scientific">Bathymodiolus thermophilus thioautotrophic gill symbiont</name>
    <dbReference type="NCBI Taxonomy" id="2360"/>
    <lineage>
        <taxon>Bacteria</taxon>
        <taxon>Pseudomonadati</taxon>
        <taxon>Pseudomonadota</taxon>
        <taxon>Gammaproteobacteria</taxon>
        <taxon>sulfur-oxidizing symbionts</taxon>
    </lineage>
</organism>
<accession>A0A8H8XD58</accession>
<dbReference type="AlphaFoldDB" id="A0A8H8XD58"/>
<dbReference type="Proteomes" id="UP000643672">
    <property type="component" value="Unassembled WGS sequence"/>
</dbReference>
<protein>
    <submittedName>
        <fullName evidence="1">Uncharacterized protein</fullName>
    </submittedName>
</protein>
<proteinExistence type="predicted"/>
<name>A0A8H8XD58_9GAMM</name>